<dbReference type="AlphaFoldDB" id="A0A382R856"/>
<organism evidence="2">
    <name type="scientific">marine metagenome</name>
    <dbReference type="NCBI Taxonomy" id="408172"/>
    <lineage>
        <taxon>unclassified sequences</taxon>
        <taxon>metagenomes</taxon>
        <taxon>ecological metagenomes</taxon>
    </lineage>
</organism>
<dbReference type="EMBL" id="UINC01119809">
    <property type="protein sequence ID" value="SVC93903.1"/>
    <property type="molecule type" value="Genomic_DNA"/>
</dbReference>
<feature type="compositionally biased region" description="Basic and acidic residues" evidence="1">
    <location>
        <begin position="66"/>
        <end position="75"/>
    </location>
</feature>
<evidence type="ECO:0000313" key="2">
    <source>
        <dbReference type="EMBL" id="SVC93903.1"/>
    </source>
</evidence>
<feature type="region of interest" description="Disordered" evidence="1">
    <location>
        <begin position="46"/>
        <end position="75"/>
    </location>
</feature>
<accession>A0A382R856</accession>
<name>A0A382R856_9ZZZZ</name>
<evidence type="ECO:0000256" key="1">
    <source>
        <dbReference type="SAM" id="MobiDB-lite"/>
    </source>
</evidence>
<proteinExistence type="predicted"/>
<sequence length="75" mass="7824">MRALTKSNGTLLLPGKDPSIGTGLKWSNSAGHCTLEATPVGLVGGLSLKQEKPPPTRGLLSSLASGKKERPQKLF</sequence>
<gene>
    <name evidence="2" type="ORF">METZ01_LOCUS346757</name>
</gene>
<protein>
    <submittedName>
        <fullName evidence="2">Uncharacterized protein</fullName>
    </submittedName>
</protein>
<reference evidence="2" key="1">
    <citation type="submission" date="2018-05" db="EMBL/GenBank/DDBJ databases">
        <authorList>
            <person name="Lanie J.A."/>
            <person name="Ng W.-L."/>
            <person name="Kazmierczak K.M."/>
            <person name="Andrzejewski T.M."/>
            <person name="Davidsen T.M."/>
            <person name="Wayne K.J."/>
            <person name="Tettelin H."/>
            <person name="Glass J.I."/>
            <person name="Rusch D."/>
            <person name="Podicherti R."/>
            <person name="Tsui H.-C.T."/>
            <person name="Winkler M.E."/>
        </authorList>
    </citation>
    <scope>NUCLEOTIDE SEQUENCE</scope>
</reference>